<accession>A0A445D731</accession>
<evidence type="ECO:0000256" key="1">
    <source>
        <dbReference type="SAM" id="MobiDB-lite"/>
    </source>
</evidence>
<sequence>MCCGKKRMKVLRFLLDHMYLSPEVGTYTLLVHGINSKRSHAEATAGRTRLQEHDQGEATHRGFDGTDPTQQSRY</sequence>
<keyword evidence="3" id="KW-1185">Reference proteome</keyword>
<dbReference type="AlphaFoldDB" id="A0A445D731"/>
<evidence type="ECO:0000313" key="3">
    <source>
        <dbReference type="Proteomes" id="UP000289738"/>
    </source>
</evidence>
<gene>
    <name evidence="2" type="ORF">Ahy_A05g024931</name>
</gene>
<dbReference type="EMBL" id="SDMP01000005">
    <property type="protein sequence ID" value="RYR59087.1"/>
    <property type="molecule type" value="Genomic_DNA"/>
</dbReference>
<reference evidence="2 3" key="1">
    <citation type="submission" date="2019-01" db="EMBL/GenBank/DDBJ databases">
        <title>Sequencing of cultivated peanut Arachis hypogaea provides insights into genome evolution and oil improvement.</title>
        <authorList>
            <person name="Chen X."/>
        </authorList>
    </citation>
    <scope>NUCLEOTIDE SEQUENCE [LARGE SCALE GENOMIC DNA]</scope>
    <source>
        <strain evidence="3">cv. Fuhuasheng</strain>
        <tissue evidence="2">Leaves</tissue>
    </source>
</reference>
<comment type="caution">
    <text evidence="2">The sequence shown here is derived from an EMBL/GenBank/DDBJ whole genome shotgun (WGS) entry which is preliminary data.</text>
</comment>
<dbReference type="Gramene" id="arahy.Tifrunner.gnm2.ann2.Ah05g190400.1">
    <property type="protein sequence ID" value="arahy.Tifrunner.gnm2.ann2.Ah05g190400.1-CDS"/>
    <property type="gene ID" value="arahy.Tifrunner.gnm2.ann2.Ah05g190400"/>
</dbReference>
<feature type="region of interest" description="Disordered" evidence="1">
    <location>
        <begin position="38"/>
        <end position="74"/>
    </location>
</feature>
<proteinExistence type="predicted"/>
<name>A0A445D731_ARAHY</name>
<feature type="compositionally biased region" description="Basic and acidic residues" evidence="1">
    <location>
        <begin position="49"/>
        <end position="64"/>
    </location>
</feature>
<evidence type="ECO:0000313" key="2">
    <source>
        <dbReference type="EMBL" id="RYR59087.1"/>
    </source>
</evidence>
<organism evidence="2 3">
    <name type="scientific">Arachis hypogaea</name>
    <name type="common">Peanut</name>
    <dbReference type="NCBI Taxonomy" id="3818"/>
    <lineage>
        <taxon>Eukaryota</taxon>
        <taxon>Viridiplantae</taxon>
        <taxon>Streptophyta</taxon>
        <taxon>Embryophyta</taxon>
        <taxon>Tracheophyta</taxon>
        <taxon>Spermatophyta</taxon>
        <taxon>Magnoliopsida</taxon>
        <taxon>eudicotyledons</taxon>
        <taxon>Gunneridae</taxon>
        <taxon>Pentapetalae</taxon>
        <taxon>rosids</taxon>
        <taxon>fabids</taxon>
        <taxon>Fabales</taxon>
        <taxon>Fabaceae</taxon>
        <taxon>Papilionoideae</taxon>
        <taxon>50 kb inversion clade</taxon>
        <taxon>dalbergioids sensu lato</taxon>
        <taxon>Dalbergieae</taxon>
        <taxon>Pterocarpus clade</taxon>
        <taxon>Arachis</taxon>
    </lineage>
</organism>
<protein>
    <submittedName>
        <fullName evidence="2">Uncharacterized protein</fullName>
    </submittedName>
</protein>
<dbReference type="Proteomes" id="UP000289738">
    <property type="component" value="Chromosome A05"/>
</dbReference>